<dbReference type="FunFam" id="3.30.1360.40:FF:000001">
    <property type="entry name" value="Ribosome-recycling factor"/>
    <property type="match status" value="1"/>
</dbReference>
<dbReference type="Gene3D" id="3.30.1360.40">
    <property type="match status" value="1"/>
</dbReference>
<evidence type="ECO:0000256" key="4">
    <source>
        <dbReference type="ARBA" id="ARBA00022917"/>
    </source>
</evidence>
<dbReference type="FunFam" id="1.10.132.20:FF:000001">
    <property type="entry name" value="Ribosome-recycling factor"/>
    <property type="match status" value="1"/>
</dbReference>
<evidence type="ECO:0000256" key="1">
    <source>
        <dbReference type="ARBA" id="ARBA00004496"/>
    </source>
</evidence>
<comment type="similarity">
    <text evidence="2 5">Belongs to the RRF family.</text>
</comment>
<dbReference type="PANTHER" id="PTHR20982:SF3">
    <property type="entry name" value="MITOCHONDRIAL RIBOSOME RECYCLING FACTOR PSEUDO 1"/>
    <property type="match status" value="1"/>
</dbReference>
<dbReference type="HAMAP" id="MF_00040">
    <property type="entry name" value="RRF"/>
    <property type="match status" value="1"/>
</dbReference>
<keyword evidence="6" id="KW-0175">Coiled coil</keyword>
<keyword evidence="9" id="KW-1185">Reference proteome</keyword>
<organism evidence="8 9">
    <name type="scientific">Luoshenia tenuis</name>
    <dbReference type="NCBI Taxonomy" id="2763654"/>
    <lineage>
        <taxon>Bacteria</taxon>
        <taxon>Bacillati</taxon>
        <taxon>Bacillota</taxon>
        <taxon>Clostridia</taxon>
        <taxon>Christensenellales</taxon>
        <taxon>Christensenellaceae</taxon>
        <taxon>Luoshenia</taxon>
    </lineage>
</organism>
<feature type="domain" description="Ribosome recycling factor" evidence="7">
    <location>
        <begin position="20"/>
        <end position="183"/>
    </location>
</feature>
<comment type="function">
    <text evidence="5">Responsible for the release of ribosomes from messenger RNA at the termination of protein biosynthesis. May increase the efficiency of translation by recycling ribosomes from one round of translation to another.</text>
</comment>
<dbReference type="Gene3D" id="1.10.132.20">
    <property type="entry name" value="Ribosome-recycling factor"/>
    <property type="match status" value="1"/>
</dbReference>
<dbReference type="InterPro" id="IPR002661">
    <property type="entry name" value="Ribosome_recyc_fac"/>
</dbReference>
<evidence type="ECO:0000256" key="5">
    <source>
        <dbReference type="HAMAP-Rule" id="MF_00040"/>
    </source>
</evidence>
<dbReference type="NCBIfam" id="TIGR00496">
    <property type="entry name" value="frr"/>
    <property type="match status" value="1"/>
</dbReference>
<dbReference type="RefSeq" id="WP_138296091.1">
    <property type="nucleotide sequence ID" value="NZ_JACRSO010000002.1"/>
</dbReference>
<dbReference type="InterPro" id="IPR036191">
    <property type="entry name" value="RRF_sf"/>
</dbReference>
<comment type="subcellular location">
    <subcellularLocation>
        <location evidence="1 5">Cytoplasm</location>
    </subcellularLocation>
</comment>
<name>A0A926D099_9FIRM</name>
<evidence type="ECO:0000313" key="9">
    <source>
        <dbReference type="Proteomes" id="UP000654279"/>
    </source>
</evidence>
<dbReference type="GO" id="GO:0005737">
    <property type="term" value="C:cytoplasm"/>
    <property type="evidence" value="ECO:0007669"/>
    <property type="project" value="UniProtKB-SubCell"/>
</dbReference>
<keyword evidence="4 5" id="KW-0648">Protein biosynthesis</keyword>
<reference evidence="8" key="1">
    <citation type="submission" date="2020-08" db="EMBL/GenBank/DDBJ databases">
        <title>Genome public.</title>
        <authorList>
            <person name="Liu C."/>
            <person name="Sun Q."/>
        </authorList>
    </citation>
    <scope>NUCLEOTIDE SEQUENCE</scope>
    <source>
        <strain evidence="8">NSJ-44</strain>
    </source>
</reference>
<evidence type="ECO:0000256" key="3">
    <source>
        <dbReference type="ARBA" id="ARBA00022490"/>
    </source>
</evidence>
<dbReference type="GO" id="GO:0043023">
    <property type="term" value="F:ribosomal large subunit binding"/>
    <property type="evidence" value="ECO:0007669"/>
    <property type="project" value="TreeGrafter"/>
</dbReference>
<dbReference type="Pfam" id="PF01765">
    <property type="entry name" value="RRF"/>
    <property type="match status" value="1"/>
</dbReference>
<evidence type="ECO:0000259" key="7">
    <source>
        <dbReference type="Pfam" id="PF01765"/>
    </source>
</evidence>
<evidence type="ECO:0000256" key="6">
    <source>
        <dbReference type="SAM" id="Coils"/>
    </source>
</evidence>
<dbReference type="EMBL" id="JACRSO010000002">
    <property type="protein sequence ID" value="MBC8529021.1"/>
    <property type="molecule type" value="Genomic_DNA"/>
</dbReference>
<gene>
    <name evidence="5 8" type="primary">frr</name>
    <name evidence="8" type="ORF">H8699_06240</name>
</gene>
<evidence type="ECO:0000256" key="2">
    <source>
        <dbReference type="ARBA" id="ARBA00005912"/>
    </source>
</evidence>
<dbReference type="InterPro" id="IPR023584">
    <property type="entry name" value="Ribosome_recyc_fac_dom"/>
</dbReference>
<dbReference type="PANTHER" id="PTHR20982">
    <property type="entry name" value="RIBOSOME RECYCLING FACTOR"/>
    <property type="match status" value="1"/>
</dbReference>
<dbReference type="AlphaFoldDB" id="A0A926D099"/>
<dbReference type="GO" id="GO:0006415">
    <property type="term" value="P:translational termination"/>
    <property type="evidence" value="ECO:0007669"/>
    <property type="project" value="UniProtKB-UniRule"/>
</dbReference>
<protein>
    <recommendedName>
        <fullName evidence="5">Ribosome-recycling factor</fullName>
        <shortName evidence="5">RRF</shortName>
    </recommendedName>
    <alternativeName>
        <fullName evidence="5">Ribosome-releasing factor</fullName>
    </alternativeName>
</protein>
<feature type="coiled-coil region" evidence="6">
    <location>
        <begin position="139"/>
        <end position="166"/>
    </location>
</feature>
<dbReference type="SUPFAM" id="SSF55194">
    <property type="entry name" value="Ribosome recycling factor, RRF"/>
    <property type="match status" value="1"/>
</dbReference>
<proteinExistence type="inferred from homology"/>
<evidence type="ECO:0000313" key="8">
    <source>
        <dbReference type="EMBL" id="MBC8529021.1"/>
    </source>
</evidence>
<accession>A0A926D099</accession>
<sequence length="185" mass="20418">MANDVLATAKEKMAKTQSVLQKELSSLRAGRANPQLLDRITVDYYGTPTPLTQIGNISAPEPRMLVISLWDTSMISAVEKAINASDLGIHPSNDGKVIRLVVPELTEERRKELVKLVKKQGEEAKVAVRAIRRDANDALKKMQKASEITEDDLKTLEADVQKATDKAIKEIDGILAQKEKEVMSV</sequence>
<keyword evidence="3 5" id="KW-0963">Cytoplasm</keyword>
<dbReference type="CDD" id="cd00520">
    <property type="entry name" value="RRF"/>
    <property type="match status" value="1"/>
</dbReference>
<dbReference type="Proteomes" id="UP000654279">
    <property type="component" value="Unassembled WGS sequence"/>
</dbReference>
<comment type="caution">
    <text evidence="8">The sequence shown here is derived from an EMBL/GenBank/DDBJ whole genome shotgun (WGS) entry which is preliminary data.</text>
</comment>